<evidence type="ECO:0008006" key="9">
    <source>
        <dbReference type="Google" id="ProtNLM"/>
    </source>
</evidence>
<evidence type="ECO:0000256" key="1">
    <source>
        <dbReference type="ARBA" id="ARBA00004496"/>
    </source>
</evidence>
<feature type="region of interest" description="Disordered" evidence="6">
    <location>
        <begin position="400"/>
        <end position="430"/>
    </location>
</feature>
<reference evidence="8" key="2">
    <citation type="submission" date="2008-08" db="EMBL/GenBank/DDBJ databases">
        <authorList>
            <consortium name="Diatom Consortium"/>
            <person name="Grigoriev I."/>
            <person name="Grimwood J."/>
            <person name="Kuo A."/>
            <person name="Otillar R.P."/>
            <person name="Salamov A."/>
            <person name="Detter J.C."/>
            <person name="Lindquist E."/>
            <person name="Shapiro H."/>
            <person name="Lucas S."/>
            <person name="Glavina del Rio T."/>
            <person name="Pitluck S."/>
            <person name="Rokhsar D."/>
            <person name="Bowler C."/>
        </authorList>
    </citation>
    <scope>GENOME REANNOTATION</scope>
    <source>
        <strain evidence="8">CCAP 1055/1</strain>
    </source>
</reference>
<evidence type="ECO:0000313" key="8">
    <source>
        <dbReference type="Proteomes" id="UP000000759"/>
    </source>
</evidence>
<evidence type="ECO:0000256" key="3">
    <source>
        <dbReference type="ARBA" id="ARBA00022490"/>
    </source>
</evidence>
<dbReference type="eggNOG" id="KOG2023">
    <property type="taxonomic scope" value="Eukaryota"/>
</dbReference>
<dbReference type="GeneID" id="7201355"/>
<proteinExistence type="predicted"/>
<evidence type="ECO:0000256" key="5">
    <source>
        <dbReference type="ARBA" id="ARBA00022927"/>
    </source>
</evidence>
<dbReference type="Pfam" id="PF13513">
    <property type="entry name" value="HEAT_EZ"/>
    <property type="match status" value="1"/>
</dbReference>
<name>B7G062_PHATC</name>
<dbReference type="AlphaFoldDB" id="B7G062"/>
<feature type="compositionally biased region" description="Acidic residues" evidence="6">
    <location>
        <begin position="408"/>
        <end position="430"/>
    </location>
</feature>
<dbReference type="SUPFAM" id="SSF48371">
    <property type="entry name" value="ARM repeat"/>
    <property type="match status" value="1"/>
</dbReference>
<dbReference type="PaxDb" id="2850-Phatr46132"/>
<dbReference type="OMA" id="AQEGAMS"/>
<dbReference type="InterPro" id="IPR040122">
    <property type="entry name" value="Importin_beta"/>
</dbReference>
<reference evidence="7 8" key="1">
    <citation type="journal article" date="2008" name="Nature">
        <title>The Phaeodactylum genome reveals the evolutionary history of diatom genomes.</title>
        <authorList>
            <person name="Bowler C."/>
            <person name="Allen A.E."/>
            <person name="Badger J.H."/>
            <person name="Grimwood J."/>
            <person name="Jabbari K."/>
            <person name="Kuo A."/>
            <person name="Maheswari U."/>
            <person name="Martens C."/>
            <person name="Maumus F."/>
            <person name="Otillar R.P."/>
            <person name="Rayko E."/>
            <person name="Salamov A."/>
            <person name="Vandepoele K."/>
            <person name="Beszteri B."/>
            <person name="Gruber A."/>
            <person name="Heijde M."/>
            <person name="Katinka M."/>
            <person name="Mock T."/>
            <person name="Valentin K."/>
            <person name="Verret F."/>
            <person name="Berges J.A."/>
            <person name="Brownlee C."/>
            <person name="Cadoret J.P."/>
            <person name="Chiovitti A."/>
            <person name="Choi C.J."/>
            <person name="Coesel S."/>
            <person name="De Martino A."/>
            <person name="Detter J.C."/>
            <person name="Durkin C."/>
            <person name="Falciatore A."/>
            <person name="Fournet J."/>
            <person name="Haruta M."/>
            <person name="Huysman M.J."/>
            <person name="Jenkins B.D."/>
            <person name="Jiroutova K."/>
            <person name="Jorgensen R.E."/>
            <person name="Joubert Y."/>
            <person name="Kaplan A."/>
            <person name="Kroger N."/>
            <person name="Kroth P.G."/>
            <person name="La Roche J."/>
            <person name="Lindquist E."/>
            <person name="Lommer M."/>
            <person name="Martin-Jezequel V."/>
            <person name="Lopez P.J."/>
            <person name="Lucas S."/>
            <person name="Mangogna M."/>
            <person name="McGinnis K."/>
            <person name="Medlin L.K."/>
            <person name="Montsant A."/>
            <person name="Oudot-Le Secq M.P."/>
            <person name="Napoli C."/>
            <person name="Obornik M."/>
            <person name="Parker M.S."/>
            <person name="Petit J.L."/>
            <person name="Porcel B.M."/>
            <person name="Poulsen N."/>
            <person name="Robison M."/>
            <person name="Rychlewski L."/>
            <person name="Rynearson T.A."/>
            <person name="Schmutz J."/>
            <person name="Shapiro H."/>
            <person name="Siaut M."/>
            <person name="Stanley M."/>
            <person name="Sussman M.R."/>
            <person name="Taylor A.R."/>
            <person name="Vardi A."/>
            <person name="von Dassow P."/>
            <person name="Vyverman W."/>
            <person name="Willis A."/>
            <person name="Wyrwicz L.S."/>
            <person name="Rokhsar D.S."/>
            <person name="Weissenbach J."/>
            <person name="Armbrust E.V."/>
            <person name="Green B.R."/>
            <person name="Van de Peer Y."/>
            <person name="Grigoriev I.V."/>
        </authorList>
    </citation>
    <scope>NUCLEOTIDE SEQUENCE [LARGE SCALE GENOMIC DNA]</scope>
    <source>
        <strain evidence="7 8">CCAP 1055/1</strain>
    </source>
</reference>
<keyword evidence="2" id="KW-0813">Transport</keyword>
<sequence>MATVSPPPSGQVLQLVSALSNPENHNVHVQSIRARDEALSASAESYGNLCYQLALVLVGSDNAAEMTAHINPSELDSWRQADPSTVLRLQQDMSMWIPFGQMAGLVLKNALLRPPILQGRQSLSIQPPSSDLLKEALLQALGCQHSELRAVASSVIATSAVSADSVQPGLCVRAWPQLIPALIANLQKTENAALMEGSLATIRKMMEDGPTELTQEELDSLIPVLIRFLSCNSEFCKVAALQSLTACLSDNVMPSALVLYFNDYLGGLSALSTDPSASIRKWVCRSIVTLLQLRTEYIQPHLQAVSQFMLTSTADRHHDAVALEACEFWFTFATLDEDVCTPAMVETIGGVLPKLIPILLENMVYLPEQQIELQARNEIDQQEGYNGMSTIKPVFHRSRAKHVGGPDESSDDDDGYDQDDEDDGEFDDDNNEWTLRKCAAASLDSLSSLFGADSILPSLLPALQNGLSSSCPWVQEASILALGAVAEGCRDALNVHMSQMHLYLVNHLAAPESPSTLPQVKCIAAWTIGRFASWAVEQVQTGAQGHLLAHMTEVFLTRLSDRNRRVQISCCSAFGVIIESAGDLMTPYLSHIYYGLVSALSRYQGRSLLMIFDVVGIIADCCGPSIAEGDLPSIYVPPLLQMWSGLAKNDPTDRTLLPLMESLASVAMTSGMNYQPYSLESFDNAMGIIEAVQLILTASGEKLEHEEEADPIVCATDLLDGLVEGLGESFPSLVSSSRRYGQHFLPVLLALCKHDIPGVRMSAIALVGDLARSSPALLEQALPELLKELVANMDPVQPSVSTNAVWALGEICVRCERNSSPLEAVVPDLVQNLIALLMGNGIERNGRGSDIPGIAENAAACAGRLAKVNPQFLAPDLPRFLLGWCDGMAKIVDPKERRDAFQGFVAAIYANPQAFQTSSATVSDAIASIIFAIVTWHMPAEIPEQSVVLLNGDYKFRPFPANEPELGEALFKLISDLKTSVDETTWRAVQQGLPVNIRRLLREFYNM</sequence>
<dbReference type="GO" id="GO:0006606">
    <property type="term" value="P:protein import into nucleus"/>
    <property type="evidence" value="ECO:0007669"/>
    <property type="project" value="InterPro"/>
</dbReference>
<accession>B7G062</accession>
<dbReference type="RefSeq" id="XP_002180622.1">
    <property type="nucleotide sequence ID" value="XM_002180586.1"/>
</dbReference>
<dbReference type="PANTHER" id="PTHR10527">
    <property type="entry name" value="IMPORTIN BETA"/>
    <property type="match status" value="1"/>
</dbReference>
<protein>
    <recommendedName>
        <fullName evidence="9">Transportin</fullName>
    </recommendedName>
</protein>
<dbReference type="Gene3D" id="1.25.10.10">
    <property type="entry name" value="Leucine-rich Repeat Variant"/>
    <property type="match status" value="1"/>
</dbReference>
<dbReference type="HOGENOM" id="CLU_008136_1_0_1"/>
<dbReference type="InterPro" id="IPR011989">
    <property type="entry name" value="ARM-like"/>
</dbReference>
<dbReference type="STRING" id="556484.B7G062"/>
<dbReference type="InterPro" id="IPR016024">
    <property type="entry name" value="ARM-type_fold"/>
</dbReference>
<dbReference type="InParanoid" id="B7G062"/>
<evidence type="ECO:0000256" key="6">
    <source>
        <dbReference type="SAM" id="MobiDB-lite"/>
    </source>
</evidence>
<dbReference type="EMBL" id="CM000612">
    <property type="protein sequence ID" value="EEC48030.1"/>
    <property type="molecule type" value="Genomic_DNA"/>
</dbReference>
<evidence type="ECO:0000313" key="7">
    <source>
        <dbReference type="EMBL" id="EEC48030.1"/>
    </source>
</evidence>
<comment type="subcellular location">
    <subcellularLocation>
        <location evidence="1">Cytoplasm</location>
    </subcellularLocation>
</comment>
<evidence type="ECO:0000256" key="2">
    <source>
        <dbReference type="ARBA" id="ARBA00022448"/>
    </source>
</evidence>
<organism evidence="7 8">
    <name type="scientific">Phaeodactylum tricornutum (strain CCAP 1055/1)</name>
    <dbReference type="NCBI Taxonomy" id="556484"/>
    <lineage>
        <taxon>Eukaryota</taxon>
        <taxon>Sar</taxon>
        <taxon>Stramenopiles</taxon>
        <taxon>Ochrophyta</taxon>
        <taxon>Bacillariophyta</taxon>
        <taxon>Bacillariophyceae</taxon>
        <taxon>Bacillariophycidae</taxon>
        <taxon>Naviculales</taxon>
        <taxon>Phaeodactylaceae</taxon>
        <taxon>Phaeodactylum</taxon>
    </lineage>
</organism>
<keyword evidence="5" id="KW-0653">Protein transport</keyword>
<keyword evidence="8" id="KW-1185">Reference proteome</keyword>
<dbReference type="Proteomes" id="UP000000759">
    <property type="component" value="Chromosome 9"/>
</dbReference>
<dbReference type="OrthoDB" id="951172at2759"/>
<keyword evidence="4" id="KW-0677">Repeat</keyword>
<gene>
    <name evidence="7" type="ORF">PHATRDRAFT_46132</name>
</gene>
<dbReference type="KEGG" id="pti:PHATRDRAFT_46132"/>
<dbReference type="GO" id="GO:0005737">
    <property type="term" value="C:cytoplasm"/>
    <property type="evidence" value="ECO:0007669"/>
    <property type="project" value="UniProtKB-SubCell"/>
</dbReference>
<evidence type="ECO:0000256" key="4">
    <source>
        <dbReference type="ARBA" id="ARBA00022737"/>
    </source>
</evidence>
<keyword evidence="3" id="KW-0963">Cytoplasm</keyword>